<accession>A0ABU2CF69</accession>
<organism evidence="4 5">
    <name type="scientific">Rhodoferax ferrireducens</name>
    <dbReference type="NCBI Taxonomy" id="192843"/>
    <lineage>
        <taxon>Bacteria</taxon>
        <taxon>Pseudomonadati</taxon>
        <taxon>Pseudomonadota</taxon>
        <taxon>Betaproteobacteria</taxon>
        <taxon>Burkholderiales</taxon>
        <taxon>Comamonadaceae</taxon>
        <taxon>Rhodoferax</taxon>
    </lineage>
</organism>
<dbReference type="Pfam" id="PF14559">
    <property type="entry name" value="TPR_19"/>
    <property type="match status" value="2"/>
</dbReference>
<comment type="caution">
    <text evidence="4">The sequence shown here is derived from an EMBL/GenBank/DDBJ whole genome shotgun (WGS) entry which is preliminary data.</text>
</comment>
<dbReference type="SMART" id="SM00028">
    <property type="entry name" value="TPR"/>
    <property type="match status" value="8"/>
</dbReference>
<dbReference type="Proteomes" id="UP001180487">
    <property type="component" value="Unassembled WGS sequence"/>
</dbReference>
<keyword evidence="1" id="KW-0677">Repeat</keyword>
<dbReference type="NCBIfam" id="TIGR02917">
    <property type="entry name" value="PEP_TPR_lipo"/>
    <property type="match status" value="1"/>
</dbReference>
<keyword evidence="4" id="KW-0449">Lipoprotein</keyword>
<keyword evidence="2 3" id="KW-0802">TPR repeat</keyword>
<reference evidence="4 5" key="1">
    <citation type="submission" date="2023-07" db="EMBL/GenBank/DDBJ databases">
        <title>Sorghum-associated microbial communities from plants grown in Nebraska, USA.</title>
        <authorList>
            <person name="Schachtman D."/>
        </authorList>
    </citation>
    <scope>NUCLEOTIDE SEQUENCE [LARGE SCALE GENOMIC DNA]</scope>
    <source>
        <strain evidence="4 5">BE313</strain>
    </source>
</reference>
<dbReference type="Gene3D" id="1.25.40.10">
    <property type="entry name" value="Tetratricopeptide repeat domain"/>
    <property type="match status" value="5"/>
</dbReference>
<evidence type="ECO:0000313" key="5">
    <source>
        <dbReference type="Proteomes" id="UP001180487"/>
    </source>
</evidence>
<feature type="repeat" description="TPR" evidence="3">
    <location>
        <begin position="50"/>
        <end position="83"/>
    </location>
</feature>
<dbReference type="SUPFAM" id="SSF48452">
    <property type="entry name" value="TPR-like"/>
    <property type="match status" value="4"/>
</dbReference>
<gene>
    <name evidence="4" type="ORF">J2X19_004681</name>
</gene>
<dbReference type="RefSeq" id="WP_310376910.1">
    <property type="nucleotide sequence ID" value="NZ_JAVDXT010000006.1"/>
</dbReference>
<proteinExistence type="predicted"/>
<dbReference type="PANTHER" id="PTHR44227">
    <property type="match status" value="1"/>
</dbReference>
<sequence length="943" mass="101890">MLKVDFYATNAPGSSWMPTFMNDRALSRGTSLFRQLTLVTAIAACLAACQEDPMVAGKAHLQQENYPAAVIEFKNAVQANPNSVAARLALADVLERTYDLTGTEQHLRKALEAGGDADVLVPRISLVMLDLNEVAQVINAFKERRLGSPDADSNLRAAVAVAYVGQKQFAAADEQLKLAATKTAATLLARAQLLLAQEKKAQALEVLADPLVGQDAPWWILRGLGRVYEANGRREQAVQFMARAYAAAPWHRGVAGEYGEFLVGSGQVDQAIVIRDKLKKIAPGYYWTHYLDALVLSRQGRTDESLAAALKVLRVAPEHLPANLIVASAELQKGDLLMASKRLNKIASEYPYSLPLLQMLAEVAIRQNKASDATAVIKRGLGVDPGNARLLSLQVENEVRRGAPKEAMAMLEKLRAKEPQNASYLLRLIELRVAAGDKAGARKLLDQAALAGQDNPAIQERVVALALAMGDVDRVRQLADAAIRSKPKDPQSHLTLAAALDTQKDSAGAWREVLAALDLQPAFQPALVALGMMAKTPQQKEELRERYGKALQEKSAGASTYLEYARLLQDVKGEPDRVKKVLERGVVAQPASTALRQALVMEQMRAGQTDAALSVAQAGAAANTASPEAVALLASVYLQSGNQLMAAETYRKLVANFPQRFEWRLQLAELEAAADRKREAATLLRGLITDRPSDSTAYIMLAKLTWPDNLSEALSIAKALSEKESHQRTAMLLEGDLLFLAGKYDDALQQFGKAAKAGAVPAARLRSIQVLDKAQRGDAAEQELADSLRKFPDDPSVIGFAAQRARAQGKPAVAVEFLKKMAAKDTSNPIVLNDLAWAQVEAKQPEALKNAIRAAELAPNSPQVLDTLAMAQAQGGLQAEAIGNLHTVINLAPTAVAPRLRLAELYINAGKPKEATQLMRALDQNKLSVKDKETVNRLTKLAA</sequence>
<evidence type="ECO:0000313" key="4">
    <source>
        <dbReference type="EMBL" id="MDR7379979.1"/>
    </source>
</evidence>
<dbReference type="EMBL" id="JAVDXT010000006">
    <property type="protein sequence ID" value="MDR7379979.1"/>
    <property type="molecule type" value="Genomic_DNA"/>
</dbReference>
<evidence type="ECO:0000256" key="1">
    <source>
        <dbReference type="ARBA" id="ARBA00022737"/>
    </source>
</evidence>
<dbReference type="InterPro" id="IPR011990">
    <property type="entry name" value="TPR-like_helical_dom_sf"/>
</dbReference>
<dbReference type="InterPro" id="IPR019734">
    <property type="entry name" value="TPR_rpt"/>
</dbReference>
<name>A0ABU2CF69_9BURK</name>
<dbReference type="PROSITE" id="PS50005">
    <property type="entry name" value="TPR"/>
    <property type="match status" value="1"/>
</dbReference>
<protein>
    <submittedName>
        <fullName evidence="4">PEP-CTERM system TPR-repeat lipoprotein</fullName>
    </submittedName>
</protein>
<keyword evidence="5" id="KW-1185">Reference proteome</keyword>
<evidence type="ECO:0000256" key="3">
    <source>
        <dbReference type="PROSITE-ProRule" id="PRU00339"/>
    </source>
</evidence>
<dbReference type="PANTHER" id="PTHR44227:SF3">
    <property type="entry name" value="PROTEIN O-MANNOSYL-TRANSFERASE TMTC4"/>
    <property type="match status" value="1"/>
</dbReference>
<dbReference type="Pfam" id="PF13432">
    <property type="entry name" value="TPR_16"/>
    <property type="match status" value="2"/>
</dbReference>
<dbReference type="InterPro" id="IPR014266">
    <property type="entry name" value="PEP-CTERM_TPR_PrsT"/>
</dbReference>
<dbReference type="InterPro" id="IPR052346">
    <property type="entry name" value="O-mannosyl-transferase_TMTC"/>
</dbReference>
<evidence type="ECO:0000256" key="2">
    <source>
        <dbReference type="ARBA" id="ARBA00022803"/>
    </source>
</evidence>